<dbReference type="AlphaFoldDB" id="A0A8R7PSN8"/>
<dbReference type="Gramene" id="TuG1812G0300002480.01.T01">
    <property type="protein sequence ID" value="TuG1812G0300002480.01.T01.cds457256"/>
    <property type="gene ID" value="TuG1812G0300002480.01"/>
</dbReference>
<accession>A0A8R7PSN8</accession>
<organism evidence="2 3">
    <name type="scientific">Triticum urartu</name>
    <name type="common">Red wild einkorn</name>
    <name type="synonym">Crithodium urartu</name>
    <dbReference type="NCBI Taxonomy" id="4572"/>
    <lineage>
        <taxon>Eukaryota</taxon>
        <taxon>Viridiplantae</taxon>
        <taxon>Streptophyta</taxon>
        <taxon>Embryophyta</taxon>
        <taxon>Tracheophyta</taxon>
        <taxon>Spermatophyta</taxon>
        <taxon>Magnoliopsida</taxon>
        <taxon>Liliopsida</taxon>
        <taxon>Poales</taxon>
        <taxon>Poaceae</taxon>
        <taxon>BOP clade</taxon>
        <taxon>Pooideae</taxon>
        <taxon>Triticodae</taxon>
        <taxon>Triticeae</taxon>
        <taxon>Triticinae</taxon>
        <taxon>Triticum</taxon>
    </lineage>
</organism>
<evidence type="ECO:0000313" key="2">
    <source>
        <dbReference type="EnsemblPlants" id="TuG1812G0300002480.01.T01.cds457256"/>
    </source>
</evidence>
<keyword evidence="3" id="KW-1185">Reference proteome</keyword>
<keyword evidence="1" id="KW-1133">Transmembrane helix</keyword>
<reference evidence="2" key="3">
    <citation type="submission" date="2022-06" db="UniProtKB">
        <authorList>
            <consortium name="EnsemblPlants"/>
        </authorList>
    </citation>
    <scope>IDENTIFICATION</scope>
</reference>
<sequence>MANYMHISTQQIYYVVLCLCYLYHQCFLTLAPMSFFTVLPNPVLICMFAQN</sequence>
<keyword evidence="1" id="KW-0472">Membrane</keyword>
<protein>
    <submittedName>
        <fullName evidence="2">Uncharacterized protein</fullName>
    </submittedName>
</protein>
<evidence type="ECO:0000256" key="1">
    <source>
        <dbReference type="SAM" id="Phobius"/>
    </source>
</evidence>
<dbReference type="Proteomes" id="UP000015106">
    <property type="component" value="Chromosome 3"/>
</dbReference>
<keyword evidence="1" id="KW-0812">Transmembrane</keyword>
<proteinExistence type="predicted"/>
<reference evidence="2" key="2">
    <citation type="submission" date="2018-03" db="EMBL/GenBank/DDBJ databases">
        <title>The Triticum urartu genome reveals the dynamic nature of wheat genome evolution.</title>
        <authorList>
            <person name="Ling H."/>
            <person name="Ma B."/>
            <person name="Shi X."/>
            <person name="Liu H."/>
            <person name="Dong L."/>
            <person name="Sun H."/>
            <person name="Cao Y."/>
            <person name="Gao Q."/>
            <person name="Zheng S."/>
            <person name="Li Y."/>
            <person name="Yu Y."/>
            <person name="Du H."/>
            <person name="Qi M."/>
            <person name="Li Y."/>
            <person name="Yu H."/>
            <person name="Cui Y."/>
            <person name="Wang N."/>
            <person name="Chen C."/>
            <person name="Wu H."/>
            <person name="Zhao Y."/>
            <person name="Zhang J."/>
            <person name="Li Y."/>
            <person name="Zhou W."/>
            <person name="Zhang B."/>
            <person name="Hu W."/>
            <person name="Eijk M."/>
            <person name="Tang J."/>
            <person name="Witsenboer H."/>
            <person name="Zhao S."/>
            <person name="Li Z."/>
            <person name="Zhang A."/>
            <person name="Wang D."/>
            <person name="Liang C."/>
        </authorList>
    </citation>
    <scope>NUCLEOTIDE SEQUENCE [LARGE SCALE GENOMIC DNA]</scope>
    <source>
        <strain evidence="2">cv. G1812</strain>
    </source>
</reference>
<dbReference type="EnsemblPlants" id="TuG1812G0300002480.01.T01">
    <property type="protein sequence ID" value="TuG1812G0300002480.01.T01.cds457256"/>
    <property type="gene ID" value="TuG1812G0300002480.01"/>
</dbReference>
<name>A0A8R7PSN8_TRIUA</name>
<feature type="transmembrane region" description="Helical" evidence="1">
    <location>
        <begin position="12"/>
        <end position="35"/>
    </location>
</feature>
<evidence type="ECO:0000313" key="3">
    <source>
        <dbReference type="Proteomes" id="UP000015106"/>
    </source>
</evidence>
<reference evidence="3" key="1">
    <citation type="journal article" date="2013" name="Nature">
        <title>Draft genome of the wheat A-genome progenitor Triticum urartu.</title>
        <authorList>
            <person name="Ling H.Q."/>
            <person name="Zhao S."/>
            <person name="Liu D."/>
            <person name="Wang J."/>
            <person name="Sun H."/>
            <person name="Zhang C."/>
            <person name="Fan H."/>
            <person name="Li D."/>
            <person name="Dong L."/>
            <person name="Tao Y."/>
            <person name="Gao C."/>
            <person name="Wu H."/>
            <person name="Li Y."/>
            <person name="Cui Y."/>
            <person name="Guo X."/>
            <person name="Zheng S."/>
            <person name="Wang B."/>
            <person name="Yu K."/>
            <person name="Liang Q."/>
            <person name="Yang W."/>
            <person name="Lou X."/>
            <person name="Chen J."/>
            <person name="Feng M."/>
            <person name="Jian J."/>
            <person name="Zhang X."/>
            <person name="Luo G."/>
            <person name="Jiang Y."/>
            <person name="Liu J."/>
            <person name="Wang Z."/>
            <person name="Sha Y."/>
            <person name="Zhang B."/>
            <person name="Wu H."/>
            <person name="Tang D."/>
            <person name="Shen Q."/>
            <person name="Xue P."/>
            <person name="Zou S."/>
            <person name="Wang X."/>
            <person name="Liu X."/>
            <person name="Wang F."/>
            <person name="Yang Y."/>
            <person name="An X."/>
            <person name="Dong Z."/>
            <person name="Zhang K."/>
            <person name="Zhang X."/>
            <person name="Luo M.C."/>
            <person name="Dvorak J."/>
            <person name="Tong Y."/>
            <person name="Wang J."/>
            <person name="Yang H."/>
            <person name="Li Z."/>
            <person name="Wang D."/>
            <person name="Zhang A."/>
            <person name="Wang J."/>
        </authorList>
    </citation>
    <scope>NUCLEOTIDE SEQUENCE</scope>
    <source>
        <strain evidence="3">cv. G1812</strain>
    </source>
</reference>